<dbReference type="AlphaFoldDB" id="A0A1C1A1X5"/>
<evidence type="ECO:0000313" key="2">
    <source>
        <dbReference type="Proteomes" id="UP000093309"/>
    </source>
</evidence>
<keyword evidence="2" id="KW-1185">Reference proteome</keyword>
<protein>
    <recommendedName>
        <fullName evidence="3">DUF2642 domain-containing protein</fullName>
    </recommendedName>
</protein>
<evidence type="ECO:0008006" key="3">
    <source>
        <dbReference type="Google" id="ProtNLM"/>
    </source>
</evidence>
<reference evidence="2" key="1">
    <citation type="submission" date="2016-05" db="EMBL/GenBank/DDBJ databases">
        <title>Paenibacillus oryzae. sp. nov., isolated from the rice root.</title>
        <authorList>
            <person name="Zhang J."/>
            <person name="Zhang X."/>
        </authorList>
    </citation>
    <scope>NUCLEOTIDE SEQUENCE [LARGE SCALE GENOMIC DNA]</scope>
    <source>
        <strain evidence="2">KCTC13222</strain>
    </source>
</reference>
<sequence>MSQNPIDQPAFVSQRPVMHTQIIPITGIPQPNMYITQLNPVFVQHISRHQGQEIAIMTTAGKVEGVLAGVAVDHVQLNLKDRAIHIRISQIIYFEGPLASYR</sequence>
<evidence type="ECO:0000313" key="1">
    <source>
        <dbReference type="EMBL" id="OCT14529.1"/>
    </source>
</evidence>
<organism evidence="1 2">
    <name type="scientific">Paenibacillus pectinilyticus</name>
    <dbReference type="NCBI Taxonomy" id="512399"/>
    <lineage>
        <taxon>Bacteria</taxon>
        <taxon>Bacillati</taxon>
        <taxon>Bacillota</taxon>
        <taxon>Bacilli</taxon>
        <taxon>Bacillales</taxon>
        <taxon>Paenibacillaceae</taxon>
        <taxon>Paenibacillus</taxon>
    </lineage>
</organism>
<accession>A0A1C1A1X5</accession>
<name>A0A1C1A1X5_9BACL</name>
<dbReference type="RefSeq" id="WP_065853377.1">
    <property type="nucleotide sequence ID" value="NZ_LYPC01000020.1"/>
</dbReference>
<comment type="caution">
    <text evidence="1">The sequence shown here is derived from an EMBL/GenBank/DDBJ whole genome shotgun (WGS) entry which is preliminary data.</text>
</comment>
<dbReference type="Proteomes" id="UP000093309">
    <property type="component" value="Unassembled WGS sequence"/>
</dbReference>
<dbReference type="EMBL" id="LYPC01000020">
    <property type="protein sequence ID" value="OCT14529.1"/>
    <property type="molecule type" value="Genomic_DNA"/>
</dbReference>
<gene>
    <name evidence="1" type="ORF">A8709_26345</name>
</gene>
<dbReference type="OrthoDB" id="2614898at2"/>
<dbReference type="Pfam" id="PF10842">
    <property type="entry name" value="DUF2642"/>
    <property type="match status" value="1"/>
</dbReference>
<dbReference type="InterPro" id="IPR020139">
    <property type="entry name" value="DUF2642"/>
</dbReference>
<proteinExistence type="predicted"/>